<dbReference type="NCBIfam" id="NF003705">
    <property type="entry name" value="PRK05322.1"/>
    <property type="match status" value="1"/>
</dbReference>
<evidence type="ECO:0000256" key="8">
    <source>
        <dbReference type="ARBA" id="ARBA00022842"/>
    </source>
</evidence>
<comment type="catalytic activity">
    <reaction evidence="11">
        <text>alpha-D-galactose + ATP = alpha-D-galactose 1-phosphate + ADP + H(+)</text>
        <dbReference type="Rhea" id="RHEA:13553"/>
        <dbReference type="ChEBI" id="CHEBI:15378"/>
        <dbReference type="ChEBI" id="CHEBI:28061"/>
        <dbReference type="ChEBI" id="CHEBI:30616"/>
        <dbReference type="ChEBI" id="CHEBI:58336"/>
        <dbReference type="ChEBI" id="CHEBI:456216"/>
        <dbReference type="EC" id="2.7.1.6"/>
    </reaction>
</comment>
<dbReference type="Proteomes" id="UP000249890">
    <property type="component" value="Chromosome"/>
</dbReference>
<comment type="subcellular location">
    <subcellularLocation>
        <location evidence="11">Cytoplasm</location>
    </subcellularLocation>
</comment>
<evidence type="ECO:0000256" key="2">
    <source>
        <dbReference type="ARBA" id="ARBA00022490"/>
    </source>
</evidence>
<dbReference type="EMBL" id="CP021780">
    <property type="protein sequence ID" value="ASA19976.1"/>
    <property type="molecule type" value="Genomic_DNA"/>
</dbReference>
<evidence type="ECO:0000256" key="5">
    <source>
        <dbReference type="ARBA" id="ARBA00022741"/>
    </source>
</evidence>
<dbReference type="PRINTS" id="PR00959">
    <property type="entry name" value="MEVGALKINASE"/>
</dbReference>
<dbReference type="InterPro" id="IPR022963">
    <property type="entry name" value="Galactokinase_bac"/>
</dbReference>
<evidence type="ECO:0000256" key="10">
    <source>
        <dbReference type="ARBA" id="ARBA00023277"/>
    </source>
</evidence>
<evidence type="ECO:0000256" key="12">
    <source>
        <dbReference type="NCBIfam" id="TIGR00131"/>
    </source>
</evidence>
<dbReference type="FunFam" id="3.30.70.890:FF:000001">
    <property type="entry name" value="Galactokinase"/>
    <property type="match status" value="1"/>
</dbReference>
<evidence type="ECO:0000256" key="3">
    <source>
        <dbReference type="ARBA" id="ARBA00022679"/>
    </source>
</evidence>
<feature type="binding site" evidence="11">
    <location>
        <position position="130"/>
    </location>
    <ligand>
        <name>Mg(2+)</name>
        <dbReference type="ChEBI" id="CHEBI:18420"/>
    </ligand>
</feature>
<dbReference type="PROSITE" id="PS00106">
    <property type="entry name" value="GALACTOKINASE"/>
    <property type="match status" value="1"/>
</dbReference>
<evidence type="ECO:0000256" key="1">
    <source>
        <dbReference type="ARBA" id="ARBA00006566"/>
    </source>
</evidence>
<dbReference type="KEGG" id="pdh:B9T62_03655"/>
<comment type="pathway">
    <text evidence="11">Carbohydrate metabolism; galactose metabolism.</text>
</comment>
<dbReference type="GO" id="GO:0004335">
    <property type="term" value="F:galactokinase activity"/>
    <property type="evidence" value="ECO:0007669"/>
    <property type="project" value="UniProtKB-UniRule"/>
</dbReference>
<name>A0A2Z2K3L0_9BACL</name>
<dbReference type="PIRSF" id="PIRSF000530">
    <property type="entry name" value="Galactokinase"/>
    <property type="match status" value="1"/>
</dbReference>
<dbReference type="InterPro" id="IPR006204">
    <property type="entry name" value="GHMP_kinase_N_dom"/>
</dbReference>
<dbReference type="InterPro" id="IPR013750">
    <property type="entry name" value="GHMP_kinase_C_dom"/>
</dbReference>
<dbReference type="SUPFAM" id="SSF54211">
    <property type="entry name" value="Ribosomal protein S5 domain 2-like"/>
    <property type="match status" value="1"/>
</dbReference>
<comment type="function">
    <text evidence="11">Catalyzes the transfer of the gamma-phosphate of ATP to D-galactose to form alpha-D-galactose-1-phosphate (Gal-1-P).</text>
</comment>
<accession>A0A2Z2K3L0</accession>
<keyword evidence="9 11" id="KW-0299">Galactose metabolism</keyword>
<feature type="active site" description="Proton acceptor" evidence="11">
    <location>
        <position position="174"/>
    </location>
</feature>
<dbReference type="PANTHER" id="PTHR10457:SF7">
    <property type="entry name" value="GALACTOKINASE-RELATED"/>
    <property type="match status" value="1"/>
</dbReference>
<dbReference type="GO" id="GO:0005829">
    <property type="term" value="C:cytosol"/>
    <property type="evidence" value="ECO:0007669"/>
    <property type="project" value="TreeGrafter"/>
</dbReference>
<keyword evidence="7 11" id="KW-0067">ATP-binding</keyword>
<dbReference type="SUPFAM" id="SSF55060">
    <property type="entry name" value="GHMP Kinase, C-terminal domain"/>
    <property type="match status" value="1"/>
</dbReference>
<feature type="domain" description="GHMP kinase C-terminal" evidence="14">
    <location>
        <begin position="287"/>
        <end position="367"/>
    </location>
</feature>
<proteinExistence type="inferred from homology"/>
<dbReference type="PRINTS" id="PR00473">
    <property type="entry name" value="GALCTOKINASE"/>
</dbReference>
<dbReference type="Gene3D" id="3.30.70.890">
    <property type="entry name" value="GHMP kinase, C-terminal domain"/>
    <property type="match status" value="1"/>
</dbReference>
<dbReference type="InterPro" id="IPR036554">
    <property type="entry name" value="GHMP_kinase_C_sf"/>
</dbReference>
<gene>
    <name evidence="11" type="primary">galK</name>
    <name evidence="16" type="ORF">B9T62_03655</name>
</gene>
<dbReference type="InterPro" id="IPR020568">
    <property type="entry name" value="Ribosomal_Su5_D2-typ_SF"/>
</dbReference>
<dbReference type="GO" id="GO:0000287">
    <property type="term" value="F:magnesium ion binding"/>
    <property type="evidence" value="ECO:0007669"/>
    <property type="project" value="UniProtKB-UniRule"/>
</dbReference>
<feature type="binding site" evidence="11">
    <location>
        <position position="224"/>
    </location>
    <ligand>
        <name>substrate</name>
    </ligand>
</feature>
<evidence type="ECO:0000256" key="4">
    <source>
        <dbReference type="ARBA" id="ARBA00022723"/>
    </source>
</evidence>
<dbReference type="InterPro" id="IPR006206">
    <property type="entry name" value="Mevalonate/galactokinase"/>
</dbReference>
<evidence type="ECO:0000259" key="13">
    <source>
        <dbReference type="Pfam" id="PF00288"/>
    </source>
</evidence>
<feature type="domain" description="GHMP kinase N-terminal" evidence="13">
    <location>
        <begin position="94"/>
        <end position="181"/>
    </location>
</feature>
<keyword evidence="6 11" id="KW-0418">Kinase</keyword>
<sequence>MSIQDLKQKFIEKYGEDGVEAQVFYAPGRVNLIGEHLDYNGGYVLPAALEFGTTLVVRPRSDDEIHFASTNLPYVATLMVSEIGKLKSNEWIDYPVGVMVELQKKGTPVTRGYDLLFHGDIPNGSGLSSSASLEVLTAYALLTLEGAETDTVEIALLSQRAENQYVGVNSGIMDQFAVANGKRDHAILLMCDTLEYELVPFVTGAYKLVIGNTNKKRGLVDSKYNERRQQCDEALAILQKEVPSLSYLAELKPEQFEAHQGKIEDETVRRRAQHVVEENQRVLDSVEVLKNNDLKQFGQYMNDSHTSLRDLYEVSCEELDVMVEEAQKIPGTLGSRMTGAGFGGCTVSLVHEDDVERFIKEVGEAYKTRTGLDGEFYVCGIGNGVEQLKGAN</sequence>
<keyword evidence="8 11" id="KW-0460">Magnesium</keyword>
<evidence type="ECO:0000259" key="14">
    <source>
        <dbReference type="Pfam" id="PF08544"/>
    </source>
</evidence>
<organism evidence="16 17">
    <name type="scientific">Paenibacillus donghaensis</name>
    <dbReference type="NCBI Taxonomy" id="414771"/>
    <lineage>
        <taxon>Bacteria</taxon>
        <taxon>Bacillati</taxon>
        <taxon>Bacillota</taxon>
        <taxon>Bacilli</taxon>
        <taxon>Bacillales</taxon>
        <taxon>Paenibacillaceae</taxon>
        <taxon>Paenibacillus</taxon>
    </lineage>
</organism>
<dbReference type="InterPro" id="IPR014721">
    <property type="entry name" value="Ribsml_uS5_D2-typ_fold_subgr"/>
</dbReference>
<dbReference type="PROSITE" id="PS00627">
    <property type="entry name" value="GHMP_KINASES_ATP"/>
    <property type="match status" value="1"/>
</dbReference>
<feature type="site" description="Transition state stabilizer" evidence="11">
    <location>
        <position position="29"/>
    </location>
</feature>
<dbReference type="EC" id="2.7.1.6" evidence="11 12"/>
<feature type="binding site" evidence="11">
    <location>
        <position position="69"/>
    </location>
    <ligand>
        <name>ATP</name>
        <dbReference type="ChEBI" id="CHEBI:30616"/>
    </ligand>
</feature>
<protein>
    <recommendedName>
        <fullName evidence="11 12">Galactokinase</fullName>
        <ecNumber evidence="11 12">2.7.1.6</ecNumber>
    </recommendedName>
    <alternativeName>
        <fullName evidence="11">Galactose kinase</fullName>
    </alternativeName>
</protein>
<dbReference type="InterPro" id="IPR000705">
    <property type="entry name" value="Galactokinase"/>
</dbReference>
<feature type="binding site" evidence="11">
    <location>
        <begin position="124"/>
        <end position="130"/>
    </location>
    <ligand>
        <name>ATP</name>
        <dbReference type="ChEBI" id="CHEBI:30616"/>
    </ligand>
</feature>
<dbReference type="HAMAP" id="MF_00246">
    <property type="entry name" value="Galactokinase"/>
    <property type="match status" value="1"/>
</dbReference>
<keyword evidence="17" id="KW-1185">Reference proteome</keyword>
<dbReference type="OrthoDB" id="250531at2"/>
<keyword evidence="2 11" id="KW-0963">Cytoplasm</keyword>
<dbReference type="NCBIfam" id="TIGR00131">
    <property type="entry name" value="gal_kin"/>
    <property type="match status" value="1"/>
</dbReference>
<evidence type="ECO:0000313" key="16">
    <source>
        <dbReference type="EMBL" id="ASA19976.1"/>
    </source>
</evidence>
<dbReference type="Pfam" id="PF10509">
    <property type="entry name" value="GalKase_gal_bdg"/>
    <property type="match status" value="1"/>
</dbReference>
<evidence type="ECO:0000256" key="11">
    <source>
        <dbReference type="HAMAP-Rule" id="MF_00246"/>
    </source>
</evidence>
<dbReference type="GO" id="GO:0006012">
    <property type="term" value="P:galactose metabolic process"/>
    <property type="evidence" value="ECO:0007669"/>
    <property type="project" value="UniProtKB-UniRule"/>
</dbReference>
<dbReference type="InterPro" id="IPR006203">
    <property type="entry name" value="GHMP_knse_ATP-bd_CS"/>
</dbReference>
<keyword evidence="4 11" id="KW-0479">Metal-binding</keyword>
<dbReference type="FunFam" id="3.30.230.10:FF:000017">
    <property type="entry name" value="Galactokinase"/>
    <property type="match status" value="1"/>
</dbReference>
<keyword evidence="3 11" id="KW-0808">Transferase</keyword>
<evidence type="ECO:0000313" key="17">
    <source>
        <dbReference type="Proteomes" id="UP000249890"/>
    </source>
</evidence>
<reference evidence="16 17" key="1">
    <citation type="submission" date="2017-06" db="EMBL/GenBank/DDBJ databases">
        <title>Complete genome sequence of Paenibacillus donghaensis KCTC 13049T isolated from East Sea sediment, South Korea.</title>
        <authorList>
            <person name="Jung B.K."/>
            <person name="Hong S.-J."/>
            <person name="Shin J.-H."/>
        </authorList>
    </citation>
    <scope>NUCLEOTIDE SEQUENCE [LARGE SCALE GENOMIC DNA]</scope>
    <source>
        <strain evidence="16 17">KCTC 13049</strain>
    </source>
</reference>
<dbReference type="Pfam" id="PF08544">
    <property type="entry name" value="GHMP_kinases_C"/>
    <property type="match status" value="1"/>
</dbReference>
<comment type="similarity">
    <text evidence="1 11">Belongs to the GHMP kinase family. GalK subfamily.</text>
</comment>
<dbReference type="Pfam" id="PF00288">
    <property type="entry name" value="GHMP_kinases_N"/>
    <property type="match status" value="1"/>
</dbReference>
<feature type="binding site" evidence="11">
    <location>
        <position position="162"/>
    </location>
    <ligand>
        <name>Mg(2+)</name>
        <dbReference type="ChEBI" id="CHEBI:18420"/>
    </ligand>
</feature>
<dbReference type="Gene3D" id="3.30.230.10">
    <property type="match status" value="1"/>
</dbReference>
<keyword evidence="10 11" id="KW-0119">Carbohydrate metabolism</keyword>
<keyword evidence="5 11" id="KW-0547">Nucleotide-binding</keyword>
<feature type="binding site" evidence="11">
    <location>
        <begin position="35"/>
        <end position="38"/>
    </location>
    <ligand>
        <name>substrate</name>
    </ligand>
</feature>
<evidence type="ECO:0000259" key="15">
    <source>
        <dbReference type="Pfam" id="PF10509"/>
    </source>
</evidence>
<dbReference type="RefSeq" id="WP_087913999.1">
    <property type="nucleotide sequence ID" value="NZ_CP021780.1"/>
</dbReference>
<dbReference type="GO" id="GO:0005524">
    <property type="term" value="F:ATP binding"/>
    <property type="evidence" value="ECO:0007669"/>
    <property type="project" value="UniProtKB-UniRule"/>
</dbReference>
<evidence type="ECO:0000256" key="7">
    <source>
        <dbReference type="ARBA" id="ARBA00022840"/>
    </source>
</evidence>
<dbReference type="InterPro" id="IPR019741">
    <property type="entry name" value="Galactokinase_CS"/>
</dbReference>
<dbReference type="PANTHER" id="PTHR10457">
    <property type="entry name" value="MEVALONATE KINASE/GALACTOKINASE"/>
    <property type="match status" value="1"/>
</dbReference>
<dbReference type="AlphaFoldDB" id="A0A2Z2K3L0"/>
<evidence type="ECO:0000256" key="9">
    <source>
        <dbReference type="ARBA" id="ARBA00023144"/>
    </source>
</evidence>
<feature type="domain" description="Galactokinase N-terminal" evidence="15">
    <location>
        <begin position="8"/>
        <end position="59"/>
    </location>
</feature>
<evidence type="ECO:0000256" key="6">
    <source>
        <dbReference type="ARBA" id="ARBA00022777"/>
    </source>
</evidence>
<dbReference type="UniPathway" id="UPA00214"/>
<dbReference type="InterPro" id="IPR019539">
    <property type="entry name" value="GalKase_N"/>
</dbReference>